<reference evidence="4 5" key="1">
    <citation type="submission" date="2020-08" db="EMBL/GenBank/DDBJ databases">
        <title>Genomic Encyclopedia of Type Strains, Phase IV (KMG-IV): sequencing the most valuable type-strain genomes for metagenomic binning, comparative biology and taxonomic classification.</title>
        <authorList>
            <person name="Goeker M."/>
        </authorList>
    </citation>
    <scope>NUCLEOTIDE SEQUENCE [LARGE SCALE GENOMIC DNA]</scope>
    <source>
        <strain evidence="4 5">DSM 27471</strain>
    </source>
</reference>
<evidence type="ECO:0000259" key="3">
    <source>
        <dbReference type="PROSITE" id="PS50977"/>
    </source>
</evidence>
<dbReference type="EMBL" id="JACHYB010000001">
    <property type="protein sequence ID" value="MBB3186601.1"/>
    <property type="molecule type" value="Genomic_DNA"/>
</dbReference>
<dbReference type="Gene3D" id="1.10.357.10">
    <property type="entry name" value="Tetracycline Repressor, domain 2"/>
    <property type="match status" value="1"/>
</dbReference>
<dbReference type="AlphaFoldDB" id="A0A7W5DPJ6"/>
<dbReference type="InterPro" id="IPR050624">
    <property type="entry name" value="HTH-type_Tx_Regulator"/>
</dbReference>
<gene>
    <name evidence="4" type="ORF">FHX64_000764</name>
</gene>
<dbReference type="InterPro" id="IPR009057">
    <property type="entry name" value="Homeodomain-like_sf"/>
</dbReference>
<dbReference type="GO" id="GO:0003677">
    <property type="term" value="F:DNA binding"/>
    <property type="evidence" value="ECO:0007669"/>
    <property type="project" value="UniProtKB-UniRule"/>
</dbReference>
<dbReference type="PROSITE" id="PS50977">
    <property type="entry name" value="HTH_TETR_2"/>
    <property type="match status" value="1"/>
</dbReference>
<dbReference type="PANTHER" id="PTHR43479">
    <property type="entry name" value="ACREF/ENVCD OPERON REPRESSOR-RELATED"/>
    <property type="match status" value="1"/>
</dbReference>
<keyword evidence="1 2" id="KW-0238">DNA-binding</keyword>
<keyword evidence="5" id="KW-1185">Reference proteome</keyword>
<protein>
    <submittedName>
        <fullName evidence="4">AcrR family transcriptional regulator</fullName>
    </submittedName>
</protein>
<feature type="domain" description="HTH tetR-type" evidence="3">
    <location>
        <begin position="5"/>
        <end position="65"/>
    </location>
</feature>
<proteinExistence type="predicted"/>
<dbReference type="Gene3D" id="1.10.10.60">
    <property type="entry name" value="Homeodomain-like"/>
    <property type="match status" value="1"/>
</dbReference>
<name>A0A7W5DPJ6_9PORP</name>
<comment type="caution">
    <text evidence="4">The sequence shown here is derived from an EMBL/GenBank/DDBJ whole genome shotgun (WGS) entry which is preliminary data.</text>
</comment>
<evidence type="ECO:0000313" key="5">
    <source>
        <dbReference type="Proteomes" id="UP000544222"/>
    </source>
</evidence>
<dbReference type="SUPFAM" id="SSF46689">
    <property type="entry name" value="Homeodomain-like"/>
    <property type="match status" value="1"/>
</dbReference>
<dbReference type="PRINTS" id="PR00455">
    <property type="entry name" value="HTHTETR"/>
</dbReference>
<dbReference type="InterPro" id="IPR001647">
    <property type="entry name" value="HTH_TetR"/>
</dbReference>
<feature type="DNA-binding region" description="H-T-H motif" evidence="2">
    <location>
        <begin position="28"/>
        <end position="47"/>
    </location>
</feature>
<sequence length="201" mass="23185">MNKEDMVREEILNSAQKLFQQYGLRKTTMEDIAKRSGKGKSTLYYYYPSKEEIFDEVIRREAQEVFQETQKAIESASTAEEKLESYFFTSLKMVQVKVNLYNIVRNEFVDDNASRVRTLIKKINLEDIKTVKSILELGVENKEFTSEISEGADLLAYMIVTATRSILIDLALDSPVPEWEVRSHVMVNLFIKGFRATTATL</sequence>
<organism evidence="4 5">
    <name type="scientific">Microbacter margulisiae</name>
    <dbReference type="NCBI Taxonomy" id="1350067"/>
    <lineage>
        <taxon>Bacteria</taxon>
        <taxon>Pseudomonadati</taxon>
        <taxon>Bacteroidota</taxon>
        <taxon>Bacteroidia</taxon>
        <taxon>Bacteroidales</taxon>
        <taxon>Porphyromonadaceae</taxon>
        <taxon>Microbacter</taxon>
    </lineage>
</organism>
<dbReference type="Pfam" id="PF00440">
    <property type="entry name" value="TetR_N"/>
    <property type="match status" value="1"/>
</dbReference>
<evidence type="ECO:0000256" key="2">
    <source>
        <dbReference type="PROSITE-ProRule" id="PRU00335"/>
    </source>
</evidence>
<evidence type="ECO:0000256" key="1">
    <source>
        <dbReference type="ARBA" id="ARBA00023125"/>
    </source>
</evidence>
<accession>A0A7W5DPJ6</accession>
<dbReference type="Proteomes" id="UP000544222">
    <property type="component" value="Unassembled WGS sequence"/>
</dbReference>
<dbReference type="RefSeq" id="WP_183412472.1">
    <property type="nucleotide sequence ID" value="NZ_JACHYB010000001.1"/>
</dbReference>
<evidence type="ECO:0000313" key="4">
    <source>
        <dbReference type="EMBL" id="MBB3186601.1"/>
    </source>
</evidence>
<dbReference type="PANTHER" id="PTHR43479:SF11">
    <property type="entry name" value="ACREF_ENVCD OPERON REPRESSOR-RELATED"/>
    <property type="match status" value="1"/>
</dbReference>